<feature type="domain" description="Response regulatory" evidence="4">
    <location>
        <begin position="2"/>
        <end position="120"/>
    </location>
</feature>
<dbReference type="Gene3D" id="2.40.50.1020">
    <property type="entry name" value="LytTr DNA-binding domain"/>
    <property type="match status" value="1"/>
</dbReference>
<dbReference type="EMBL" id="FNOU01000001">
    <property type="protein sequence ID" value="SDX31847.1"/>
    <property type="molecule type" value="Genomic_DNA"/>
</dbReference>
<dbReference type="Pfam" id="PF04397">
    <property type="entry name" value="LytTR"/>
    <property type="match status" value="1"/>
</dbReference>
<dbReference type="PROSITE" id="PS50930">
    <property type="entry name" value="HTH_LYTTR"/>
    <property type="match status" value="1"/>
</dbReference>
<evidence type="ECO:0000313" key="7">
    <source>
        <dbReference type="Proteomes" id="UP000199652"/>
    </source>
</evidence>
<organism evidence="6 7">
    <name type="scientific">Eubacterium barkeri</name>
    <name type="common">Clostridium barkeri</name>
    <dbReference type="NCBI Taxonomy" id="1528"/>
    <lineage>
        <taxon>Bacteria</taxon>
        <taxon>Bacillati</taxon>
        <taxon>Bacillota</taxon>
        <taxon>Clostridia</taxon>
        <taxon>Eubacteriales</taxon>
        <taxon>Eubacteriaceae</taxon>
        <taxon>Eubacterium</taxon>
    </lineage>
</organism>
<comment type="function">
    <text evidence="2">May play the central regulatory role in sporulation. It may be an element of the effector pathway responsible for the activation of sporulation genes in response to nutritional stress. Spo0A may act in concert with spo0H (a sigma factor) to control the expression of some genes that are critical to the sporulation process.</text>
</comment>
<keyword evidence="6" id="KW-0238">DNA-binding</keyword>
<dbReference type="PANTHER" id="PTHR37299">
    <property type="entry name" value="TRANSCRIPTIONAL REGULATOR-RELATED"/>
    <property type="match status" value="1"/>
</dbReference>
<dbReference type="InterPro" id="IPR001789">
    <property type="entry name" value="Sig_transdc_resp-reg_receiver"/>
</dbReference>
<name>A0A1H3AQA3_EUBBA</name>
<gene>
    <name evidence="6" type="ORF">SAMN04488579_101137</name>
</gene>
<evidence type="ECO:0000256" key="3">
    <source>
        <dbReference type="PROSITE-ProRule" id="PRU00169"/>
    </source>
</evidence>
<evidence type="ECO:0000313" key="6">
    <source>
        <dbReference type="EMBL" id="SDX31847.1"/>
    </source>
</evidence>
<dbReference type="RefSeq" id="WP_176770775.1">
    <property type="nucleotide sequence ID" value="NZ_FNOU01000001.1"/>
</dbReference>
<evidence type="ECO:0000256" key="1">
    <source>
        <dbReference type="ARBA" id="ARBA00018672"/>
    </source>
</evidence>
<feature type="domain" description="HTH LytTR-type" evidence="5">
    <location>
        <begin position="141"/>
        <end position="229"/>
    </location>
</feature>
<evidence type="ECO:0000256" key="2">
    <source>
        <dbReference type="ARBA" id="ARBA00024867"/>
    </source>
</evidence>
<dbReference type="Proteomes" id="UP000199652">
    <property type="component" value="Unassembled WGS sequence"/>
</dbReference>
<dbReference type="Gene3D" id="3.40.50.2300">
    <property type="match status" value="1"/>
</dbReference>
<evidence type="ECO:0000259" key="4">
    <source>
        <dbReference type="PROSITE" id="PS50110"/>
    </source>
</evidence>
<feature type="modified residue" description="4-aspartylphosphate" evidence="3">
    <location>
        <position position="57"/>
    </location>
</feature>
<dbReference type="Pfam" id="PF00072">
    <property type="entry name" value="Response_reg"/>
    <property type="match status" value="1"/>
</dbReference>
<dbReference type="PROSITE" id="PS50110">
    <property type="entry name" value="RESPONSE_REGULATORY"/>
    <property type="match status" value="1"/>
</dbReference>
<reference evidence="7" key="1">
    <citation type="submission" date="2016-10" db="EMBL/GenBank/DDBJ databases">
        <authorList>
            <person name="Varghese N."/>
            <person name="Submissions S."/>
        </authorList>
    </citation>
    <scope>NUCLEOTIDE SEQUENCE [LARGE SCALE GENOMIC DNA]</scope>
    <source>
        <strain evidence="7">VPI 5359</strain>
    </source>
</reference>
<dbReference type="AlphaFoldDB" id="A0A1H3AQA3"/>
<evidence type="ECO:0000259" key="5">
    <source>
        <dbReference type="PROSITE" id="PS50930"/>
    </source>
</evidence>
<dbReference type="GO" id="GO:0003677">
    <property type="term" value="F:DNA binding"/>
    <property type="evidence" value="ECO:0007669"/>
    <property type="project" value="UniProtKB-KW"/>
</dbReference>
<dbReference type="InterPro" id="IPR007492">
    <property type="entry name" value="LytTR_DNA-bd_dom"/>
</dbReference>
<keyword evidence="7" id="KW-1185">Reference proteome</keyword>
<dbReference type="InterPro" id="IPR046947">
    <property type="entry name" value="LytR-like"/>
</dbReference>
<keyword evidence="3" id="KW-0597">Phosphoprotein</keyword>
<dbReference type="SMART" id="SM00448">
    <property type="entry name" value="REC"/>
    <property type="match status" value="1"/>
</dbReference>
<dbReference type="InterPro" id="IPR011006">
    <property type="entry name" value="CheY-like_superfamily"/>
</dbReference>
<sequence>MNFAICDDCARDIQALRLLLEQYCQNIGNTSHIDDYPSGETLLAAGNLTRYDVFFLDIYMDGLSGLQIGKTLRELSPQSSIIFITSSEEHALESYGLQAEGYLVKPVDFSDLATLLNRRLSHLPRAEETLRIISNRLTLDIPIFQILYIEVFNKKSLIHTPEGVFTTYTPLAKLSQDLPSEHFMRCHKSFLVNMEAIISTGKDAFLLKDGTSIPISTRESKRLRELYNDWFWAKARRS</sequence>
<dbReference type="SMART" id="SM00850">
    <property type="entry name" value="LytTR"/>
    <property type="match status" value="1"/>
</dbReference>
<dbReference type="SUPFAM" id="SSF52172">
    <property type="entry name" value="CheY-like"/>
    <property type="match status" value="1"/>
</dbReference>
<accession>A0A1H3AQA3</accession>
<dbReference type="STRING" id="1528.SAMN04488579_101137"/>
<dbReference type="PANTHER" id="PTHR37299:SF1">
    <property type="entry name" value="STAGE 0 SPORULATION PROTEIN A HOMOLOG"/>
    <property type="match status" value="1"/>
</dbReference>
<dbReference type="GO" id="GO:0000156">
    <property type="term" value="F:phosphorelay response regulator activity"/>
    <property type="evidence" value="ECO:0007669"/>
    <property type="project" value="InterPro"/>
</dbReference>
<proteinExistence type="predicted"/>
<protein>
    <recommendedName>
        <fullName evidence="1">Stage 0 sporulation protein A homolog</fullName>
    </recommendedName>
</protein>